<protein>
    <submittedName>
        <fullName evidence="9">Putative Zein-binding domain-containing protein</fullName>
    </submittedName>
</protein>
<dbReference type="PANTHER" id="PTHR31448:SF39">
    <property type="entry name" value="MYOSIN-BINDING PROTEIN 4-RELATED"/>
    <property type="match status" value="1"/>
</dbReference>
<evidence type="ECO:0000259" key="8">
    <source>
        <dbReference type="PROSITE" id="PS51775"/>
    </source>
</evidence>
<keyword evidence="3 7" id="KW-1133">Transmembrane helix</keyword>
<proteinExistence type="predicted"/>
<evidence type="ECO:0000256" key="5">
    <source>
        <dbReference type="SAM" id="Coils"/>
    </source>
</evidence>
<keyword evidence="5" id="KW-0175">Coiled coil</keyword>
<keyword evidence="2 7" id="KW-0812">Transmembrane</keyword>
<organism evidence="9 10">
    <name type="scientific">Medicago truncatula</name>
    <name type="common">Barrel medic</name>
    <name type="synonym">Medicago tribuloides</name>
    <dbReference type="NCBI Taxonomy" id="3880"/>
    <lineage>
        <taxon>Eukaryota</taxon>
        <taxon>Viridiplantae</taxon>
        <taxon>Streptophyta</taxon>
        <taxon>Embryophyta</taxon>
        <taxon>Tracheophyta</taxon>
        <taxon>Spermatophyta</taxon>
        <taxon>Magnoliopsida</taxon>
        <taxon>eudicotyledons</taxon>
        <taxon>Gunneridae</taxon>
        <taxon>Pentapetalae</taxon>
        <taxon>rosids</taxon>
        <taxon>fabids</taxon>
        <taxon>Fabales</taxon>
        <taxon>Fabaceae</taxon>
        <taxon>Papilionoideae</taxon>
        <taxon>50 kb inversion clade</taxon>
        <taxon>NPAAA clade</taxon>
        <taxon>Hologalegina</taxon>
        <taxon>IRL clade</taxon>
        <taxon>Trifolieae</taxon>
        <taxon>Medicago</taxon>
    </lineage>
</organism>
<comment type="caution">
    <text evidence="9">The sequence shown here is derived from an EMBL/GenBank/DDBJ whole genome shotgun (WGS) entry which is preliminary data.</text>
</comment>
<evidence type="ECO:0000256" key="2">
    <source>
        <dbReference type="ARBA" id="ARBA00022692"/>
    </source>
</evidence>
<dbReference type="AlphaFoldDB" id="A0A396K017"/>
<dbReference type="InterPro" id="IPR007656">
    <property type="entry name" value="GTD-bd"/>
</dbReference>
<feature type="region of interest" description="Disordered" evidence="6">
    <location>
        <begin position="192"/>
        <end position="233"/>
    </location>
</feature>
<dbReference type="PROSITE" id="PS51775">
    <property type="entry name" value="GTD_BINDING"/>
    <property type="match status" value="1"/>
</dbReference>
<dbReference type="GO" id="GO:0016020">
    <property type="term" value="C:membrane"/>
    <property type="evidence" value="ECO:0007669"/>
    <property type="project" value="UniProtKB-SubCell"/>
</dbReference>
<sequence>MATSRRGGISFVKSKRREGFTENLTFVACEWFLIFLLLVDSLLSYLVKKFASYCKLQLPCLLCSRLDHILDGEKPEFYHSLLCSDHKSEISSMMLCHTHGKLADGHRMCDDCLLSLTKNGKRNTKTHRLLSGKFGVVIGGSGYQNTPLSRDLFSRPKGSRPCSCCGKLWKLEQNGFRSIQLKSHGRSVVKPYIPLPHAARQSRLNHRDNLKKMRGKTSESGGRRSSHPSSNVGYTVLRLTSDSESEFQFSDDDDTGSIFNEKIEAGNDTIAPNTLETPTKHAVSDLKPPMPKTSSPKHVPLPEVNMRQHGNDNGVEEINRPQADQSSSSSNLPELISLDEVSPSHVYREPESEDCKITDHSEKSLPSHLSELMTLKADHIFVGELPEKSLHVTQAPDNGLVSEEHGKVSEKIHRMEDASTQTDPELCDSAPLSPTQEDSNDMSKSSDSIKEREVPGFVMEQSPSNEIDKVKEELELSPPSQYSSLHESNMSSFVPINHIHSPRIHAEAMESGLESMDLTNMTEIEGESIVDQLKRQIEYDKRYMDDLQKELEEERNASAIAANEAMSMITRLQEEKASLQMEAHQYLRMMEEQAEYDNEELDKVNDLLTEKEKEIQDLEAELDYYRINFMDEPMVPNMHEESKDSKEETVMTQNIHLHNITDTVNNFPDSNLSEVSKGSNEVAAGETSILEFEEEKQYISECLECLEKKVHQLSFNKISYEPPNVRLANLEISKLSQQGDSNSEGPHLDDHEEADLSIQKKLMSNGSHDDKDDDAASDTDDCSISIENNDSTCVEPMSSKSRREADLVALENEISDLHDRLEALEFDHDLIAHITNSLQNGNDGKKFIQDIAQQLRELRKIGIRSRCRHTKNGDRVFLPGEDCSMITKIDEQT</sequence>
<dbReference type="Gramene" id="rna3967">
    <property type="protein sequence ID" value="RHN80087.1"/>
    <property type="gene ID" value="gene3967"/>
</dbReference>
<dbReference type="InterPro" id="IPR039306">
    <property type="entry name" value="MYOB"/>
</dbReference>
<reference evidence="10" key="1">
    <citation type="journal article" date="2018" name="Nat. Plants">
        <title>Whole-genome landscape of Medicago truncatula symbiotic genes.</title>
        <authorList>
            <person name="Pecrix Y."/>
            <person name="Staton S.E."/>
            <person name="Sallet E."/>
            <person name="Lelandais-Briere C."/>
            <person name="Moreau S."/>
            <person name="Carrere S."/>
            <person name="Blein T."/>
            <person name="Jardinaud M.F."/>
            <person name="Latrasse D."/>
            <person name="Zouine M."/>
            <person name="Zahm M."/>
            <person name="Kreplak J."/>
            <person name="Mayjonade B."/>
            <person name="Satge C."/>
            <person name="Perez M."/>
            <person name="Cauet S."/>
            <person name="Marande W."/>
            <person name="Chantry-Darmon C."/>
            <person name="Lopez-Roques C."/>
            <person name="Bouchez O."/>
            <person name="Berard A."/>
            <person name="Debelle F."/>
            <person name="Munos S."/>
            <person name="Bendahmane A."/>
            <person name="Berges H."/>
            <person name="Niebel A."/>
            <person name="Buitink J."/>
            <person name="Frugier F."/>
            <person name="Benhamed M."/>
            <person name="Crespi M."/>
            <person name="Gouzy J."/>
            <person name="Gamas P."/>
        </authorList>
    </citation>
    <scope>NUCLEOTIDE SEQUENCE [LARGE SCALE GENOMIC DNA]</scope>
    <source>
        <strain evidence="10">cv. Jemalong A17</strain>
    </source>
</reference>
<feature type="compositionally biased region" description="Polar residues" evidence="6">
    <location>
        <begin position="432"/>
        <end position="446"/>
    </location>
</feature>
<evidence type="ECO:0000256" key="6">
    <source>
        <dbReference type="SAM" id="MobiDB-lite"/>
    </source>
</evidence>
<feature type="compositionally biased region" description="Acidic residues" evidence="6">
    <location>
        <begin position="771"/>
        <end position="781"/>
    </location>
</feature>
<feature type="transmembrane region" description="Helical" evidence="7">
    <location>
        <begin position="24"/>
        <end position="47"/>
    </location>
</feature>
<name>A0A396K017_MEDTR</name>
<dbReference type="GO" id="GO:0080115">
    <property type="term" value="F:myosin XI tail binding"/>
    <property type="evidence" value="ECO:0007669"/>
    <property type="project" value="UniProtKB-ARBA"/>
</dbReference>
<feature type="region of interest" description="Disordered" evidence="6">
    <location>
        <begin position="763"/>
        <end position="802"/>
    </location>
</feature>
<dbReference type="Pfam" id="PF04576">
    <property type="entry name" value="Zein-binding"/>
    <property type="match status" value="1"/>
</dbReference>
<evidence type="ECO:0000313" key="10">
    <source>
        <dbReference type="Proteomes" id="UP000265566"/>
    </source>
</evidence>
<evidence type="ECO:0000256" key="7">
    <source>
        <dbReference type="SAM" id="Phobius"/>
    </source>
</evidence>
<feature type="domain" description="GTD-binding" evidence="8">
    <location>
        <begin position="528"/>
        <end position="626"/>
    </location>
</feature>
<dbReference type="PANTHER" id="PTHR31448">
    <property type="entry name" value="MYOSIN-BINDING PROTEIN 2"/>
    <property type="match status" value="1"/>
</dbReference>
<feature type="region of interest" description="Disordered" evidence="6">
    <location>
        <begin position="414"/>
        <end position="452"/>
    </location>
</feature>
<keyword evidence="4 7" id="KW-0472">Membrane</keyword>
<feature type="compositionally biased region" description="Basic and acidic residues" evidence="6">
    <location>
        <begin position="346"/>
        <end position="360"/>
    </location>
</feature>
<dbReference type="Proteomes" id="UP000265566">
    <property type="component" value="Chromosome 1"/>
</dbReference>
<feature type="region of interest" description="Disordered" evidence="6">
    <location>
        <begin position="280"/>
        <end position="360"/>
    </location>
</feature>
<evidence type="ECO:0000256" key="3">
    <source>
        <dbReference type="ARBA" id="ARBA00022989"/>
    </source>
</evidence>
<accession>A0A396K017</accession>
<comment type="subcellular location">
    <subcellularLocation>
        <location evidence="1">Membrane</location>
        <topology evidence="1">Single-pass membrane protein</topology>
    </subcellularLocation>
</comment>
<feature type="coiled-coil region" evidence="5">
    <location>
        <begin position="530"/>
        <end position="628"/>
    </location>
</feature>
<evidence type="ECO:0000313" key="9">
    <source>
        <dbReference type="EMBL" id="RHN80087.1"/>
    </source>
</evidence>
<gene>
    <name evidence="9" type="ORF">MtrunA17_Chr1g0184441</name>
</gene>
<evidence type="ECO:0000256" key="1">
    <source>
        <dbReference type="ARBA" id="ARBA00004167"/>
    </source>
</evidence>
<dbReference type="EMBL" id="PSQE01000001">
    <property type="protein sequence ID" value="RHN80087.1"/>
    <property type="molecule type" value="Genomic_DNA"/>
</dbReference>
<evidence type="ECO:0000256" key="4">
    <source>
        <dbReference type="ARBA" id="ARBA00023136"/>
    </source>
</evidence>